<organism evidence="1">
    <name type="scientific">Nitrosopumilaceae spindle-shaped virus</name>
    <dbReference type="NCBI Taxonomy" id="3065433"/>
    <lineage>
        <taxon>Viruses</taxon>
    </lineage>
</organism>
<evidence type="ECO:0000313" key="1">
    <source>
        <dbReference type="EMBL" id="DBA51773.1"/>
    </source>
</evidence>
<reference evidence="1" key="1">
    <citation type="journal article" date="2024" name="Environ. Microbiol. Rep.">
        <title>Hiding in plain sight: The discovery of complete genomes of 11 hypothetical spindle-shaped viruses that putatively infect mesophilic ammonia-oxidizing archaea.</title>
        <authorList>
            <person name="Ni Y."/>
            <person name="Xu T."/>
            <person name="Yan S."/>
            <person name="Chen L."/>
            <person name="Wang Y."/>
        </authorList>
    </citation>
    <scope>NUCLEOTIDE SEQUENCE</scope>
    <source>
        <strain evidence="1">NMH1</strain>
    </source>
</reference>
<name>A0AAT9J764_9VIRU</name>
<accession>A0AAT9J764</accession>
<proteinExistence type="predicted"/>
<reference evidence="1" key="2">
    <citation type="submission" date="2024-03" db="EMBL/GenBank/DDBJ databases">
        <authorList>
            <person name="Ni Y."/>
            <person name="Xu T."/>
            <person name="Yan S."/>
            <person name="Chen L."/>
            <person name="Wang Y."/>
        </authorList>
    </citation>
    <scope>NUCLEOTIDE SEQUENCE</scope>
    <source>
        <strain evidence="1">NMH1</strain>
    </source>
</reference>
<protein>
    <submittedName>
        <fullName evidence="1">ORF7</fullName>
    </submittedName>
</protein>
<dbReference type="EMBL" id="BK067784">
    <property type="protein sequence ID" value="DBA51773.1"/>
    <property type="molecule type" value="Genomic_DNA"/>
</dbReference>
<sequence length="35" mass="4177">MCYTQFRMSQILDSDNSTLFSIDKKSDQQDEDKEE</sequence>